<dbReference type="InParanoid" id="A0A0V0R3F6"/>
<sequence>MEFLSENLEIKANKNLLYISSPFEHPKEENQLNLPPLQNINDIETAVNKYIVNSIPDFVSVEKYQIQNQIVQTIINKLKAYITNLADNQAIENNDEDHFLQFIDLLLEIFITTKMNHLQLLSFKTEIKPVFQNLEQLEKCLISEKISYELKTKLLILYINYHDQIQDKKNEQYEQLPINANESLKIESKDIYIPDGHIIELPDISKKFMFKNNQVLIVKSNNYQCLNTVTVYTDGYCEFNSSSSCKINLRGQYSADTVKEYFKDLLPMFHLGNVVLSTQDKVIGNLGQNGLNLKISQSYITQYKNLLEQTYSNQNQDNEKNQVFYINSIINDQNTQFFKNYALFFRKIFSILDLSQQQKHEIEAISYNFIQKNYNDVFLNEPSTSFNICQQLSQNSPENQKILAKITHFVKNQYGYTNIIQNIFLSDLNPNLRNENFEKNMLNFYKNFVTISVKLAKDQENENSVNFVGFFEFLLQLLFYNQGPQLCKKQIKDNLTFFYETKFLQNLKDNNGKNLLEYTSYINEQIEKLIDYLINNFLLAEKQFNYINQPKSLYIKQGCQNLIPIDKNQSKNQDENQNQICGKSFKFIKSQTFNCTVCQQYINCSNNQESQIALQCEDCKNNIVCLNCAIIYNCLKCDKPAQIVNQYDKEYVDFKCDFCVRKQSGKYPQLFCPCNQSVCFLCWDQLANIKNLIQQAELNKQKISCFECKISETELKTKQISENGQETQEISPNLILNYLDKNNEKCYYCNLQSGDAVLSFMQCQKCNKNFCLACSEKKLTYPEKIIQLENRIKNLGKKGIQNQITNDYDKQLFSILQYIFKKEFIVRQQNSKEDIYNSVDDLKLYLNYLVKPYAPLAFQAKMSDINNIFKCKFCPNNYLKYKILNSGHCKYCSQGYYSSQEVFGSCSKCNRQMCSSCMYNQKSKLQLQMQTQQLAELVEDLELLDRGSSTYQKIINWIKNYDQYKDIDFNNEKLKTKKLRKQFLIDKIDIIPKDVLIIHQKMNILKFVELIKQQNKESKDNQQQTLDQSEKITTFLKNLTILYLELIDIYYNTIFFTQTETPSIINIVKNALAQLGQEIYKIQSQAQKPGSEKQKQILKDLQNENKTKKTEESENLDEKNSQNNEKQQIYFKNWIKDKKIEKLLVENFPLTGSAFCEKIVRTNFSVSQTTNDQKDQAIHIPVIALYFQLQFQELNENEQSEKTLIKALEIIQNIFYKNLNLSHNLNNLILEAKFDHYFYSKIIRIYKIVYDKIYEINVENKRDKYSENFIESLRNQNFDLFRLAAKLDHIATKMTDTNILAYQYGKMLATGSPFENEVKKDQFFQQKIEDLNQKKPNTQIQNLVKAMINNYIHQILQISLQLQIISYSPKKRIYNFISLYQQKFCQIPKDENKHQFKQALDGILNILNITKNIDYFQPESSQYLKKDNYINLSEINQIYWKQDIQYYNSIKEQEINQKQQKKPYILLKVKLNSLQDHLEDSDDDEILIVQQKNKNYFLQSEISPMEKSYWAQNEELTQLYYKNQEQIEKMNKQFKYRGFVIQNYDEKQEAEINFETNNYKYVCRFLFNSNSASPEKNSIIKNLGKLAKEIVHYLKKIDKIQLKAQKTDFLLDIEQFIKNDIFSTSLPYQEYCFNFFNLYLKNLEKQISLIQKYKNLSLTHKNIAEFEFKKNIYQQNIRLGIAANLGIGLNFGILKKRKFQEYNFFSHELHLPPPSLTLSPQEYLIQIHTFQKSLQHQIHSAKIIAHQQKHSQNLQNSNNNNNNNKNLHWDTEKCAKQIVIDDADPTKASISQSNYVFRSVLTNQGFSDGVHYWEINIGPKGNDLKIGVSCQTEFNYDSAFCDHKFGFGIYGHDLRNGSNASGKRYSPKIRVKPGCTVGVCLNMELGQLSFSIDGTYLGIAFEDPQLSEGTIYPAVSFLTSGSITANFNAQIPEDFGVSLSQKNSYAHNLNSIEKMKMVQLIDCKERLSQYMNATEIIIQDFQQVIEEKQINNDDLSIQAIKYGNILIKYLNEIQLYLYNEIQNQKNTQLEKRELSSIISEFIKQVLQNNVEKIFNPFSQQFAQFIDKSLIIISEDYLIQQKYQNGVENLQLYLTKLIHLNYSSNFLQSYYLLIIQSIFNGSENKENIEFVEILLVTQFLQAGPNTNILQIFASIPYYYYQNPHNQNLYESSCTDLQKQISWYYITELKQHQALIKNNENNQNGEQLQTELKQEDTQLVQPEQNTVSSIQQNIHKIMKQVEKLEINTEEEENEQIQDIKDIFYQNYNQLPKLNKERILLLHDHQNFKKIDIKLYKKSVKQKIQADLIDPCIKDFNDSDVESEDEGEIIVQQIQTNQDEPVQTKQKKLGENIIFKPELEGKRQHRKTIIRFLDQRHKIRSFYEFKTRSYQTAK</sequence>
<evidence type="ECO:0000256" key="1">
    <source>
        <dbReference type="SAM" id="Coils"/>
    </source>
</evidence>
<dbReference type="InterPro" id="IPR013320">
    <property type="entry name" value="ConA-like_dom_sf"/>
</dbReference>
<evidence type="ECO:0000313" key="4">
    <source>
        <dbReference type="EMBL" id="KRX08890.1"/>
    </source>
</evidence>
<dbReference type="OrthoDB" id="5547302at2759"/>
<name>A0A0V0R3F6_PSEPJ</name>
<protein>
    <submittedName>
        <fullName evidence="4">Concanavalin A-like lectin/glucanases superfamily</fullName>
    </submittedName>
</protein>
<dbReference type="InterPro" id="IPR003877">
    <property type="entry name" value="SPRY_dom"/>
</dbReference>
<feature type="compositionally biased region" description="Basic and acidic residues" evidence="2">
    <location>
        <begin position="1101"/>
        <end position="1120"/>
    </location>
</feature>
<dbReference type="PANTHER" id="PTHR12245:SF5">
    <property type="entry name" value="SPRY DOMAIN-CONTAINING SOCS BOX PROTEIN 3"/>
    <property type="match status" value="1"/>
</dbReference>
<dbReference type="GO" id="GO:0030246">
    <property type="term" value="F:carbohydrate binding"/>
    <property type="evidence" value="ECO:0007669"/>
    <property type="project" value="UniProtKB-KW"/>
</dbReference>
<accession>A0A0V0R3F6</accession>
<dbReference type="InterPro" id="IPR050672">
    <property type="entry name" value="FBXO45-Fsn/SPSB_families"/>
</dbReference>
<dbReference type="InterPro" id="IPR001870">
    <property type="entry name" value="B30.2/SPRY"/>
</dbReference>
<gene>
    <name evidence="4" type="ORF">PPERSA_08994</name>
</gene>
<proteinExistence type="predicted"/>
<feature type="region of interest" description="Disordered" evidence="2">
    <location>
        <begin position="1101"/>
        <end position="1124"/>
    </location>
</feature>
<dbReference type="Pfam" id="PF00622">
    <property type="entry name" value="SPRY"/>
    <property type="match status" value="1"/>
</dbReference>
<feature type="domain" description="B30.2/SPRY" evidence="3">
    <location>
        <begin position="1746"/>
        <end position="1932"/>
    </location>
</feature>
<dbReference type="Gene3D" id="2.60.120.920">
    <property type="match status" value="1"/>
</dbReference>
<feature type="coiled-coil region" evidence="1">
    <location>
        <begin position="2225"/>
        <end position="2257"/>
    </location>
</feature>
<dbReference type="PROSITE" id="PS50188">
    <property type="entry name" value="B302_SPRY"/>
    <property type="match status" value="1"/>
</dbReference>
<organism evidence="4 5">
    <name type="scientific">Pseudocohnilembus persalinus</name>
    <name type="common">Ciliate</name>
    <dbReference type="NCBI Taxonomy" id="266149"/>
    <lineage>
        <taxon>Eukaryota</taxon>
        <taxon>Sar</taxon>
        <taxon>Alveolata</taxon>
        <taxon>Ciliophora</taxon>
        <taxon>Intramacronucleata</taxon>
        <taxon>Oligohymenophorea</taxon>
        <taxon>Scuticociliatia</taxon>
        <taxon>Philasterida</taxon>
        <taxon>Pseudocohnilembidae</taxon>
        <taxon>Pseudocohnilembus</taxon>
    </lineage>
</organism>
<keyword evidence="5" id="KW-1185">Reference proteome</keyword>
<comment type="caution">
    <text evidence="4">The sequence shown here is derived from an EMBL/GenBank/DDBJ whole genome shotgun (WGS) entry which is preliminary data.</text>
</comment>
<evidence type="ECO:0000256" key="2">
    <source>
        <dbReference type="SAM" id="MobiDB-lite"/>
    </source>
</evidence>
<keyword evidence="4" id="KW-0430">Lectin</keyword>
<evidence type="ECO:0000259" key="3">
    <source>
        <dbReference type="PROSITE" id="PS50188"/>
    </source>
</evidence>
<dbReference type="Proteomes" id="UP000054937">
    <property type="component" value="Unassembled WGS sequence"/>
</dbReference>
<dbReference type="SMART" id="SM00449">
    <property type="entry name" value="SPRY"/>
    <property type="match status" value="1"/>
</dbReference>
<dbReference type="InterPro" id="IPR043136">
    <property type="entry name" value="B30.2/SPRY_sf"/>
</dbReference>
<keyword evidence="1" id="KW-0175">Coiled coil</keyword>
<dbReference type="SUPFAM" id="SSF49899">
    <property type="entry name" value="Concanavalin A-like lectins/glucanases"/>
    <property type="match status" value="1"/>
</dbReference>
<reference evidence="4 5" key="1">
    <citation type="journal article" date="2015" name="Sci. Rep.">
        <title>Genome of the facultative scuticociliatosis pathogen Pseudocohnilembus persalinus provides insight into its virulence through horizontal gene transfer.</title>
        <authorList>
            <person name="Xiong J."/>
            <person name="Wang G."/>
            <person name="Cheng J."/>
            <person name="Tian M."/>
            <person name="Pan X."/>
            <person name="Warren A."/>
            <person name="Jiang C."/>
            <person name="Yuan D."/>
            <person name="Miao W."/>
        </authorList>
    </citation>
    <scope>NUCLEOTIDE SEQUENCE [LARGE SCALE GENOMIC DNA]</scope>
    <source>
        <strain evidence="4">36N120E</strain>
    </source>
</reference>
<dbReference type="CDD" id="cd11709">
    <property type="entry name" value="SPRY"/>
    <property type="match status" value="1"/>
</dbReference>
<dbReference type="PANTHER" id="PTHR12245">
    <property type="entry name" value="SPRY DOMAIN CONTAINING SOCS BOX PROTEIN"/>
    <property type="match status" value="1"/>
</dbReference>
<dbReference type="EMBL" id="LDAU01000057">
    <property type="protein sequence ID" value="KRX08890.1"/>
    <property type="molecule type" value="Genomic_DNA"/>
</dbReference>
<evidence type="ECO:0000313" key="5">
    <source>
        <dbReference type="Proteomes" id="UP000054937"/>
    </source>
</evidence>